<comment type="caution">
    <text evidence="4">The sequence shown here is derived from an EMBL/GenBank/DDBJ whole genome shotgun (WGS) entry which is preliminary data.</text>
</comment>
<sequence>MYLAKVIGVVVATHKVESLKGEKILLVQPIDTNEHPTGNSQVVIDAVGAGAGEVVLIATGSSARKVFGNNDTPIDASIVGIVEHVEVTG</sequence>
<dbReference type="OrthoDB" id="196195at2"/>
<dbReference type="GO" id="GO:0031470">
    <property type="term" value="C:carboxysome"/>
    <property type="evidence" value="ECO:0007669"/>
    <property type="project" value="UniProtKB-SubCell"/>
</dbReference>
<dbReference type="RefSeq" id="WP_132243569.1">
    <property type="nucleotide sequence ID" value="NZ_SLWV01000005.1"/>
</dbReference>
<organism evidence="4 5">
    <name type="scientific">Marinisporobacter balticus</name>
    <dbReference type="NCBI Taxonomy" id="2018667"/>
    <lineage>
        <taxon>Bacteria</taxon>
        <taxon>Bacillati</taxon>
        <taxon>Bacillota</taxon>
        <taxon>Clostridia</taxon>
        <taxon>Peptostreptococcales</taxon>
        <taxon>Thermotaleaceae</taxon>
        <taxon>Marinisporobacter</taxon>
    </lineage>
</organism>
<evidence type="ECO:0000256" key="1">
    <source>
        <dbReference type="ARBA" id="ARBA00023587"/>
    </source>
</evidence>
<dbReference type="SUPFAM" id="SSF159133">
    <property type="entry name" value="EutN/CcmL-like"/>
    <property type="match status" value="1"/>
</dbReference>
<dbReference type="Pfam" id="PF03319">
    <property type="entry name" value="EutN_CcmL"/>
    <property type="match status" value="1"/>
</dbReference>
<dbReference type="InterPro" id="IPR004992">
    <property type="entry name" value="EutN_CcmL"/>
</dbReference>
<dbReference type="PANTHER" id="PTHR36539">
    <property type="entry name" value="ETHANOLAMINE UTILIZATION PROTEIN EUTN"/>
    <property type="match status" value="1"/>
</dbReference>
<proteinExistence type="predicted"/>
<dbReference type="Proteomes" id="UP000294919">
    <property type="component" value="Unassembled WGS sequence"/>
</dbReference>
<protein>
    <submittedName>
        <fullName evidence="4">Ethanolamine utilization protein EutN</fullName>
    </submittedName>
</protein>
<dbReference type="Gene3D" id="2.40.50.220">
    <property type="entry name" value="EutN/Ccml"/>
    <property type="match status" value="1"/>
</dbReference>
<keyword evidence="3" id="KW-1283">Bacterial microcompartment</keyword>
<dbReference type="PANTHER" id="PTHR36539:SF1">
    <property type="entry name" value="BACTERIAL MICROCOMPARTMENT SHELL VERTEX PROTEIN EUTN"/>
    <property type="match status" value="1"/>
</dbReference>
<evidence type="ECO:0000256" key="3">
    <source>
        <dbReference type="ARBA" id="ARBA00024446"/>
    </source>
</evidence>
<comment type="subcellular location">
    <subcellularLocation>
        <location evidence="1">Carboxysome</location>
    </subcellularLocation>
</comment>
<name>A0A4R2L2H1_9FIRM</name>
<keyword evidence="5" id="KW-1185">Reference proteome</keyword>
<dbReference type="CDD" id="cd01614">
    <property type="entry name" value="EutN_CcmL"/>
    <property type="match status" value="1"/>
</dbReference>
<dbReference type="EMBL" id="SLWV01000005">
    <property type="protein sequence ID" value="TCO77956.1"/>
    <property type="molecule type" value="Genomic_DNA"/>
</dbReference>
<keyword evidence="2" id="KW-1282">Carboxysome</keyword>
<reference evidence="4 5" key="1">
    <citation type="submission" date="2019-03" db="EMBL/GenBank/DDBJ databases">
        <title>Genomic Encyclopedia of Type Strains, Phase IV (KMG-IV): sequencing the most valuable type-strain genomes for metagenomic binning, comparative biology and taxonomic classification.</title>
        <authorList>
            <person name="Goeker M."/>
        </authorList>
    </citation>
    <scope>NUCLEOTIDE SEQUENCE [LARGE SCALE GENOMIC DNA]</scope>
    <source>
        <strain evidence="4 5">DSM 102940</strain>
    </source>
</reference>
<accession>A0A4R2L2H1</accession>
<dbReference type="PROSITE" id="PS51932">
    <property type="entry name" value="BMV"/>
    <property type="match status" value="1"/>
</dbReference>
<dbReference type="InterPro" id="IPR036677">
    <property type="entry name" value="EutN_CcmL_sf"/>
</dbReference>
<evidence type="ECO:0000256" key="2">
    <source>
        <dbReference type="ARBA" id="ARBA00023669"/>
    </source>
</evidence>
<dbReference type="AlphaFoldDB" id="A0A4R2L2H1"/>
<evidence type="ECO:0000313" key="5">
    <source>
        <dbReference type="Proteomes" id="UP000294919"/>
    </source>
</evidence>
<evidence type="ECO:0000313" key="4">
    <source>
        <dbReference type="EMBL" id="TCO77956.1"/>
    </source>
</evidence>
<gene>
    <name evidence="4" type="ORF">EV214_10552</name>
</gene>